<name>A0ACC2SA22_9FUNG</name>
<dbReference type="EMBL" id="QTSX02005693">
    <property type="protein sequence ID" value="KAJ9059180.1"/>
    <property type="molecule type" value="Genomic_DNA"/>
</dbReference>
<accession>A0ACC2SA22</accession>
<evidence type="ECO:0000313" key="1">
    <source>
        <dbReference type="EMBL" id="KAJ9059180.1"/>
    </source>
</evidence>
<evidence type="ECO:0000313" key="2">
    <source>
        <dbReference type="Proteomes" id="UP001165960"/>
    </source>
</evidence>
<reference evidence="1" key="1">
    <citation type="submission" date="2022-04" db="EMBL/GenBank/DDBJ databases">
        <title>Genome of the entomopathogenic fungus Entomophthora muscae.</title>
        <authorList>
            <person name="Elya C."/>
            <person name="Lovett B.R."/>
            <person name="Lee E."/>
            <person name="Macias A.M."/>
            <person name="Hajek A.E."/>
            <person name="De Bivort B.L."/>
            <person name="Kasson M.T."/>
            <person name="De Fine Licht H.H."/>
            <person name="Stajich J.E."/>
        </authorList>
    </citation>
    <scope>NUCLEOTIDE SEQUENCE</scope>
    <source>
        <strain evidence="1">Berkeley</strain>
    </source>
</reference>
<comment type="caution">
    <text evidence="1">The sequence shown here is derived from an EMBL/GenBank/DDBJ whole genome shotgun (WGS) entry which is preliminary data.</text>
</comment>
<dbReference type="Proteomes" id="UP001165960">
    <property type="component" value="Unassembled WGS sequence"/>
</dbReference>
<protein>
    <submittedName>
        <fullName evidence="1">Multicopy suppressor of BFA (Brefeldin A)</fullName>
    </submittedName>
</protein>
<sequence length="463" mass="52641">MTTPAPVKKTKVPQKPDPSVHRKALDESDRKINELKKKKDDITKEIDNFGSNKKGDKDPRAIVRKKLADLREEQAKYIGAKKSKIEEITSIQASLKKKLETLKSLQTKVPFKTLEDMEDHVQKLERQVESGKLKIIEEKRVLAQISQLKRNKKTFETLNALEDGIDEDRQKLDALRAQIDEEKIKSINSEYDTLKEELEKFNISSNEEWSSKSKLIEKRDLIKKDIDALYDARRELISQFKEKNDEFYNWRREDMKRRQEQSELRKQQEEKEMLAETAAEERALAALPAFENEISQCKVLLAYFAKLTNASLPTNEEDEPAPAPLATPIAAREIDASNVPQGIALTKKSDRDDVYFSSTKSKKPAKKATKSNAAKTTFTIPLGVMESLMSVKVPIPNSAADATKTLSAIQDKIQYYRDNQAKVTEEKKAKVELKIKALYAKHNITEEDAIAQPPTEAAPETAA</sequence>
<proteinExistence type="predicted"/>
<keyword evidence="2" id="KW-1185">Reference proteome</keyword>
<gene>
    <name evidence="1" type="primary">BFR1</name>
    <name evidence="1" type="ORF">DSO57_1005103</name>
</gene>
<organism evidence="1 2">
    <name type="scientific">Entomophthora muscae</name>
    <dbReference type="NCBI Taxonomy" id="34485"/>
    <lineage>
        <taxon>Eukaryota</taxon>
        <taxon>Fungi</taxon>
        <taxon>Fungi incertae sedis</taxon>
        <taxon>Zoopagomycota</taxon>
        <taxon>Entomophthoromycotina</taxon>
        <taxon>Entomophthoromycetes</taxon>
        <taxon>Entomophthorales</taxon>
        <taxon>Entomophthoraceae</taxon>
        <taxon>Entomophthora</taxon>
    </lineage>
</organism>